<evidence type="ECO:0000313" key="1">
    <source>
        <dbReference type="EMBL" id="WVY97287.1"/>
    </source>
</evidence>
<reference evidence="1 2" key="1">
    <citation type="journal article" date="2023" name="Life. Sci Alliance">
        <title>Evolutionary insights into 3D genome organization and epigenetic landscape of Vigna mungo.</title>
        <authorList>
            <person name="Junaid A."/>
            <person name="Singh B."/>
            <person name="Bhatia S."/>
        </authorList>
    </citation>
    <scope>NUCLEOTIDE SEQUENCE [LARGE SCALE GENOMIC DNA]</scope>
    <source>
        <strain evidence="1">Urdbean</strain>
    </source>
</reference>
<name>A0AAQ3RLF9_VIGMU</name>
<keyword evidence="2" id="KW-1185">Reference proteome</keyword>
<dbReference type="Proteomes" id="UP001374535">
    <property type="component" value="Chromosome 9"/>
</dbReference>
<accession>A0AAQ3RLF9</accession>
<organism evidence="1 2">
    <name type="scientific">Vigna mungo</name>
    <name type="common">Black gram</name>
    <name type="synonym">Phaseolus mungo</name>
    <dbReference type="NCBI Taxonomy" id="3915"/>
    <lineage>
        <taxon>Eukaryota</taxon>
        <taxon>Viridiplantae</taxon>
        <taxon>Streptophyta</taxon>
        <taxon>Embryophyta</taxon>
        <taxon>Tracheophyta</taxon>
        <taxon>Spermatophyta</taxon>
        <taxon>Magnoliopsida</taxon>
        <taxon>eudicotyledons</taxon>
        <taxon>Gunneridae</taxon>
        <taxon>Pentapetalae</taxon>
        <taxon>rosids</taxon>
        <taxon>fabids</taxon>
        <taxon>Fabales</taxon>
        <taxon>Fabaceae</taxon>
        <taxon>Papilionoideae</taxon>
        <taxon>50 kb inversion clade</taxon>
        <taxon>NPAAA clade</taxon>
        <taxon>indigoferoid/millettioid clade</taxon>
        <taxon>Phaseoleae</taxon>
        <taxon>Vigna</taxon>
    </lineage>
</organism>
<gene>
    <name evidence="1" type="ORF">V8G54_029438</name>
</gene>
<protein>
    <submittedName>
        <fullName evidence="1">Uncharacterized protein</fullName>
    </submittedName>
</protein>
<dbReference type="EMBL" id="CP144692">
    <property type="protein sequence ID" value="WVY97287.1"/>
    <property type="molecule type" value="Genomic_DNA"/>
</dbReference>
<evidence type="ECO:0000313" key="2">
    <source>
        <dbReference type="Proteomes" id="UP001374535"/>
    </source>
</evidence>
<sequence length="136" mass="15329">MVSPCNTFWEEKNPVTCTHTLTAHAAHVQQLFQLPTSSPTRFPSLFGQHMQNPCSSAARLQLTTLVPCPMHIQELHSSSFSTLQQGRPTTFTLDSNTPTHIHPAELSHVDFLTWRKEEINEASPSFKRASNMRCLD</sequence>
<proteinExistence type="predicted"/>
<dbReference type="AlphaFoldDB" id="A0AAQ3RLF9"/>